<feature type="region of interest" description="Disordered" evidence="1">
    <location>
        <begin position="216"/>
        <end position="239"/>
    </location>
</feature>
<proteinExistence type="predicted"/>
<dbReference type="Proteomes" id="UP000694542">
    <property type="component" value="Chromosome 21"/>
</dbReference>
<dbReference type="PANTHER" id="PTHR38326">
    <property type="entry name" value="CHROMOSOME 11 OPEN READING FRAME 97"/>
    <property type="match status" value="1"/>
</dbReference>
<dbReference type="InterPro" id="IPR040429">
    <property type="entry name" value="C11orf97-like"/>
</dbReference>
<evidence type="ECO:0000313" key="3">
    <source>
        <dbReference type="Proteomes" id="UP000694542"/>
    </source>
</evidence>
<dbReference type="OrthoDB" id="19174at2759"/>
<evidence type="ECO:0000256" key="1">
    <source>
        <dbReference type="SAM" id="MobiDB-lite"/>
    </source>
</evidence>
<gene>
    <name evidence="2" type="primary">ANKRD49</name>
</gene>
<reference evidence="2" key="2">
    <citation type="submission" date="2025-08" db="UniProtKB">
        <authorList>
            <consortium name="Ensembl"/>
        </authorList>
    </citation>
    <scope>IDENTIFICATION</scope>
</reference>
<dbReference type="AlphaFoldDB" id="A0A8C0STQ0"/>
<name>A0A8C0STQ0_CANLF</name>
<sequence length="239" mass="27272">SLQKQNTSNLVLQNKALDFSPCYSNFPEFEFLICKIRYHIQIEIDCGHKGAWKQESFKNLIQKFGPFNTRFCAHVVCSREWDTAGGAREAVWVQGAHLCSTCPRPSLPRRPLLLAPAASGNSLSCSDPRFPCLGTVKLLRQSGREKRAFRVPQSPQCGREGGKKFLYSEPHKRIKEVLEEELYIKRDECHIKNPPAVALERIWSIKRNLPVGNLKPELPSRNSLLPQTTYYSRHGGLRR</sequence>
<reference evidence="2" key="1">
    <citation type="submission" date="2018-10" db="EMBL/GenBank/DDBJ databases">
        <title>De novo assembly of a Great Dane genome.</title>
        <authorList>
            <person name="Kidd J.M."/>
            <person name="Pendleton A.L."/>
            <person name="Shen F."/>
            <person name="Emery S."/>
        </authorList>
    </citation>
    <scope>NUCLEOTIDE SEQUENCE [LARGE SCALE GENOMIC DNA]</scope>
    <source>
        <strain evidence="2">Great Dane</strain>
    </source>
</reference>
<feature type="compositionally biased region" description="Polar residues" evidence="1">
    <location>
        <begin position="220"/>
        <end position="231"/>
    </location>
</feature>
<accession>A0A8C0STQ0</accession>
<dbReference type="PANTHER" id="PTHR38326:SF1">
    <property type="entry name" value="CHROMOSOME 11 OPEN READING FRAME 97"/>
    <property type="match status" value="1"/>
</dbReference>
<evidence type="ECO:0000313" key="2">
    <source>
        <dbReference type="Ensembl" id="ENSCAFP00040026681.1"/>
    </source>
</evidence>
<organism evidence="2 3">
    <name type="scientific">Canis lupus familiaris</name>
    <name type="common">Dog</name>
    <name type="synonym">Canis familiaris</name>
    <dbReference type="NCBI Taxonomy" id="9615"/>
    <lineage>
        <taxon>Eukaryota</taxon>
        <taxon>Metazoa</taxon>
        <taxon>Chordata</taxon>
        <taxon>Craniata</taxon>
        <taxon>Vertebrata</taxon>
        <taxon>Euteleostomi</taxon>
        <taxon>Mammalia</taxon>
        <taxon>Eutheria</taxon>
        <taxon>Laurasiatheria</taxon>
        <taxon>Carnivora</taxon>
        <taxon>Caniformia</taxon>
        <taxon>Canidae</taxon>
        <taxon>Canis</taxon>
    </lineage>
</organism>
<dbReference type="Ensembl" id="ENSCAFT00040030691.1">
    <property type="protein sequence ID" value="ENSCAFP00040026681.1"/>
    <property type="gene ID" value="ENSCAFG00040016601.1"/>
</dbReference>
<protein>
    <submittedName>
        <fullName evidence="2">Ankyrin repeat domain 49</fullName>
    </submittedName>
</protein>